<keyword evidence="4 8" id="KW-1003">Cell membrane</keyword>
<protein>
    <recommendedName>
        <fullName evidence="8">Probable membrane transporter protein</fullName>
    </recommendedName>
</protein>
<evidence type="ECO:0000256" key="3">
    <source>
        <dbReference type="ARBA" id="ARBA00022448"/>
    </source>
</evidence>
<comment type="subcellular location">
    <subcellularLocation>
        <location evidence="1 8">Cell membrane</location>
        <topology evidence="1 8">Multi-pass membrane protein</topology>
    </subcellularLocation>
</comment>
<dbReference type="RefSeq" id="WP_284204372.1">
    <property type="nucleotide sequence ID" value="NZ_BSPQ01000010.1"/>
</dbReference>
<evidence type="ECO:0000256" key="5">
    <source>
        <dbReference type="ARBA" id="ARBA00022692"/>
    </source>
</evidence>
<accession>A0ABQ6E1D1</accession>
<comment type="similarity">
    <text evidence="2 8">Belongs to the 4-toluene sulfonate uptake permease (TSUP) (TC 2.A.102) family.</text>
</comment>
<gene>
    <name evidence="9" type="ORF">GCM10007916_23210</name>
</gene>
<evidence type="ECO:0000313" key="9">
    <source>
        <dbReference type="EMBL" id="GLS91252.1"/>
    </source>
</evidence>
<keyword evidence="10" id="KW-1185">Reference proteome</keyword>
<comment type="caution">
    <text evidence="9">The sequence shown here is derived from an EMBL/GenBank/DDBJ whole genome shotgun (WGS) entry which is preliminary data.</text>
</comment>
<evidence type="ECO:0000256" key="6">
    <source>
        <dbReference type="ARBA" id="ARBA00022989"/>
    </source>
</evidence>
<dbReference type="InterPro" id="IPR052017">
    <property type="entry name" value="TSUP"/>
</dbReference>
<dbReference type="PANTHER" id="PTHR30269:SF37">
    <property type="entry name" value="MEMBRANE TRANSPORTER PROTEIN"/>
    <property type="match status" value="1"/>
</dbReference>
<sequence>MEPELIIAMLLIFTGAFIQSATGFGLAVVASPLLILLSPEYIPGPIIIVGLFLALINSFKYRATISIGGLKHAIIGRIPGSVAGGALLYYIDVAQLSLLLGIVVLMAVLISLLPIKLHPTPNRLFFAGFLSGFLGTSSGIGGPPMALLLQHQQANFIRANLAAFFVVSCTMSLLIQIPIGYMSLQHLYLSLPLLPAGYLGYRVAMLFVDRLSQQIVRRTSLLLCLIAGIGAIYSGAMAI</sequence>
<organism evidence="9 10">
    <name type="scientific">Psychromonas marina</name>
    <dbReference type="NCBI Taxonomy" id="88364"/>
    <lineage>
        <taxon>Bacteria</taxon>
        <taxon>Pseudomonadati</taxon>
        <taxon>Pseudomonadota</taxon>
        <taxon>Gammaproteobacteria</taxon>
        <taxon>Alteromonadales</taxon>
        <taxon>Psychromonadaceae</taxon>
        <taxon>Psychromonas</taxon>
    </lineage>
</organism>
<evidence type="ECO:0000256" key="4">
    <source>
        <dbReference type="ARBA" id="ARBA00022475"/>
    </source>
</evidence>
<dbReference type="InterPro" id="IPR002781">
    <property type="entry name" value="TM_pro_TauE-like"/>
</dbReference>
<keyword evidence="5 8" id="KW-0812">Transmembrane</keyword>
<reference evidence="10" key="1">
    <citation type="journal article" date="2019" name="Int. J. Syst. Evol. Microbiol.">
        <title>The Global Catalogue of Microorganisms (GCM) 10K type strain sequencing project: providing services to taxonomists for standard genome sequencing and annotation.</title>
        <authorList>
            <consortium name="The Broad Institute Genomics Platform"/>
            <consortium name="The Broad Institute Genome Sequencing Center for Infectious Disease"/>
            <person name="Wu L."/>
            <person name="Ma J."/>
        </authorList>
    </citation>
    <scope>NUCLEOTIDE SEQUENCE [LARGE SCALE GENOMIC DNA]</scope>
    <source>
        <strain evidence="10">NBRC 103166</strain>
    </source>
</reference>
<feature type="transmembrane region" description="Helical" evidence="8">
    <location>
        <begin position="161"/>
        <end position="181"/>
    </location>
</feature>
<evidence type="ECO:0000313" key="10">
    <source>
        <dbReference type="Proteomes" id="UP001157353"/>
    </source>
</evidence>
<evidence type="ECO:0000256" key="2">
    <source>
        <dbReference type="ARBA" id="ARBA00009142"/>
    </source>
</evidence>
<keyword evidence="6 8" id="KW-1133">Transmembrane helix</keyword>
<keyword evidence="3" id="KW-0813">Transport</keyword>
<feature type="transmembrane region" description="Helical" evidence="8">
    <location>
        <begin position="87"/>
        <end position="112"/>
    </location>
</feature>
<dbReference type="Pfam" id="PF01925">
    <property type="entry name" value="TauE"/>
    <property type="match status" value="1"/>
</dbReference>
<evidence type="ECO:0000256" key="8">
    <source>
        <dbReference type="RuleBase" id="RU363041"/>
    </source>
</evidence>
<dbReference type="PANTHER" id="PTHR30269">
    <property type="entry name" value="TRANSMEMBRANE PROTEIN YFCA"/>
    <property type="match status" value="1"/>
</dbReference>
<feature type="transmembrane region" description="Helical" evidence="8">
    <location>
        <begin position="124"/>
        <end position="149"/>
    </location>
</feature>
<feature type="transmembrane region" description="Helical" evidence="8">
    <location>
        <begin position="187"/>
        <end position="208"/>
    </location>
</feature>
<name>A0ABQ6E1D1_9GAMM</name>
<evidence type="ECO:0000256" key="1">
    <source>
        <dbReference type="ARBA" id="ARBA00004651"/>
    </source>
</evidence>
<dbReference type="EMBL" id="BSPQ01000010">
    <property type="protein sequence ID" value="GLS91252.1"/>
    <property type="molecule type" value="Genomic_DNA"/>
</dbReference>
<feature type="transmembrane region" description="Helical" evidence="8">
    <location>
        <begin position="220"/>
        <end position="238"/>
    </location>
</feature>
<dbReference type="Proteomes" id="UP001157353">
    <property type="component" value="Unassembled WGS sequence"/>
</dbReference>
<proteinExistence type="inferred from homology"/>
<feature type="transmembrane region" description="Helical" evidence="8">
    <location>
        <begin position="7"/>
        <end position="35"/>
    </location>
</feature>
<feature type="transmembrane region" description="Helical" evidence="8">
    <location>
        <begin position="41"/>
        <end position="59"/>
    </location>
</feature>
<keyword evidence="7 8" id="KW-0472">Membrane</keyword>
<evidence type="ECO:0000256" key="7">
    <source>
        <dbReference type="ARBA" id="ARBA00023136"/>
    </source>
</evidence>